<feature type="compositionally biased region" description="Acidic residues" evidence="1">
    <location>
        <begin position="425"/>
        <end position="434"/>
    </location>
</feature>
<gene>
    <name evidence="2" type="ORF">ACHAWO_009937</name>
</gene>
<evidence type="ECO:0000313" key="3">
    <source>
        <dbReference type="Proteomes" id="UP001530400"/>
    </source>
</evidence>
<proteinExistence type="predicted"/>
<reference evidence="2 3" key="1">
    <citation type="submission" date="2024-10" db="EMBL/GenBank/DDBJ databases">
        <title>Updated reference genomes for cyclostephanoid diatoms.</title>
        <authorList>
            <person name="Roberts W.R."/>
            <person name="Alverson A.J."/>
        </authorList>
    </citation>
    <scope>NUCLEOTIDE SEQUENCE [LARGE SCALE GENOMIC DNA]</scope>
    <source>
        <strain evidence="2 3">AJA010-31</strain>
    </source>
</reference>
<feature type="compositionally biased region" description="Basic residues" evidence="1">
    <location>
        <begin position="440"/>
        <end position="457"/>
    </location>
</feature>
<organism evidence="2 3">
    <name type="scientific">Cyclotella atomus</name>
    <dbReference type="NCBI Taxonomy" id="382360"/>
    <lineage>
        <taxon>Eukaryota</taxon>
        <taxon>Sar</taxon>
        <taxon>Stramenopiles</taxon>
        <taxon>Ochrophyta</taxon>
        <taxon>Bacillariophyta</taxon>
        <taxon>Coscinodiscophyceae</taxon>
        <taxon>Thalassiosirophycidae</taxon>
        <taxon>Stephanodiscales</taxon>
        <taxon>Stephanodiscaceae</taxon>
        <taxon>Cyclotella</taxon>
    </lineage>
</organism>
<sequence length="895" mass="97532">MERSSSLIAPPIVIAATEYFSIPDPLVVTVDTVEETAVKSAVKRLLSANSGFRTWLHQLIMPKAYKVRTTTDGTAPAPDPTPAEAMKMGSQSLKSRKTDVGATKADTSNKAASVAHSSPIRHAGEKRRQHASPQASPARDNSISGMDNADGEVDVSLSPLKLDDKLRLLQGKKDLTQYQAAQIVEDKEWKGEMFSHKDVAALLLRKDSTLYGETNYHFCATAGACIGENDGSDQEEMNKKMSKCKNPSSSKFHHGNGPFYIKCDGEFIGIYNKNKKEVVVLLYEKFDLPTGPYCFDLNDSYTHEILCRANLGVLVSRLDAMRGGVAPLALLGDPASAPFSFEKVSEDKISLSSSLGVIATLDLSTLSKPDTLADGESTTTKPKIRFGTTDVRGYNKEDTPAAASRNSLGDAPDPVKTVDEMSDKEIDDALSEASEESKSNRRRTRRRSKRKKNSKIARGKDEKESWMEPTDYKSDEDDDYSDEAAGSGSEDSGSYVDTDGSESGKGGASEMSDLSGNESDVAMEQVQPEAGKEGIRISAKSFGGASDPAAATTPRNVDESQQDPLPFGNALDKNEWLDDGSTGSGSDSDGEDKIQRANLVDRVPATPDMRCSSDTATTDMSTITGVTDPSELFPNDEGKYLFTFTIHLVANRKHKEILIEKLKVLFDYLKGLCSDMVILPKTQSHDGSALPVIVSSDDPHFPSNYGEFKPYGWVNNAWVLAQTEVDAGTLANRRAFKTNKKAGKSSSGGKKKANLKKRGGSSAANDNGPTELYVNLSVMTKHSDVNDLAQSVNIDLGPDEGIYANLKTVQCWKSDAKTILVCVNNQLCTEGVKSTLRETLKNIRRKMCRRGKIDATEWYDRPIPDFHVYTRKMRPQRGIPETERAELAFDPSFGG</sequence>
<feature type="region of interest" description="Disordered" evidence="1">
    <location>
        <begin position="736"/>
        <end position="768"/>
    </location>
</feature>
<name>A0ABD3PHN6_9STRA</name>
<keyword evidence="3" id="KW-1185">Reference proteome</keyword>
<feature type="region of interest" description="Disordered" evidence="1">
    <location>
        <begin position="70"/>
        <end position="150"/>
    </location>
</feature>
<evidence type="ECO:0000313" key="2">
    <source>
        <dbReference type="EMBL" id="KAL3787204.1"/>
    </source>
</evidence>
<comment type="caution">
    <text evidence="2">The sequence shown here is derived from an EMBL/GenBank/DDBJ whole genome shotgun (WGS) entry which is preliminary data.</text>
</comment>
<evidence type="ECO:0000256" key="1">
    <source>
        <dbReference type="SAM" id="MobiDB-lite"/>
    </source>
</evidence>
<accession>A0ABD3PHN6</accession>
<feature type="compositionally biased region" description="Polar residues" evidence="1">
    <location>
        <begin position="131"/>
        <end position="145"/>
    </location>
</feature>
<dbReference type="AlphaFoldDB" id="A0ABD3PHN6"/>
<feature type="compositionally biased region" description="Low complexity" evidence="1">
    <location>
        <begin position="483"/>
        <end position="494"/>
    </location>
</feature>
<protein>
    <submittedName>
        <fullName evidence="2">Uncharacterized protein</fullName>
    </submittedName>
</protein>
<feature type="compositionally biased region" description="Basic residues" evidence="1">
    <location>
        <begin position="736"/>
        <end position="759"/>
    </location>
</feature>
<dbReference type="Proteomes" id="UP001530400">
    <property type="component" value="Unassembled WGS sequence"/>
</dbReference>
<dbReference type="EMBL" id="JALLPJ020000621">
    <property type="protein sequence ID" value="KAL3787204.1"/>
    <property type="molecule type" value="Genomic_DNA"/>
</dbReference>
<feature type="compositionally biased region" description="Basic and acidic residues" evidence="1">
    <location>
        <begin position="458"/>
        <end position="473"/>
    </location>
</feature>
<feature type="region of interest" description="Disordered" evidence="1">
    <location>
        <begin position="369"/>
        <end position="597"/>
    </location>
</feature>